<gene>
    <name evidence="1" type="ORF">EHP00_1110</name>
</gene>
<dbReference type="Proteomes" id="UP000192758">
    <property type="component" value="Unassembled WGS sequence"/>
</dbReference>
<evidence type="ECO:0000313" key="2">
    <source>
        <dbReference type="Proteomes" id="UP000192758"/>
    </source>
</evidence>
<organism evidence="1 2">
    <name type="scientific">Ecytonucleospora hepatopenaei</name>
    <dbReference type="NCBI Taxonomy" id="646526"/>
    <lineage>
        <taxon>Eukaryota</taxon>
        <taxon>Fungi</taxon>
        <taxon>Fungi incertae sedis</taxon>
        <taxon>Microsporidia</taxon>
        <taxon>Enterocytozoonidae</taxon>
        <taxon>Ecytonucleospora</taxon>
    </lineage>
</organism>
<keyword evidence="2" id="KW-1185">Reference proteome</keyword>
<name>A0A1W0E4X6_9MICR</name>
<sequence length="250" mass="29240">MVFKNYANIKHTALYKKILNGNGNLHMKKNEKRASFILNWISRKKRRGFHHYNINGNKNNININLTDNKNNININLTDNINNINNNDINDINDINTNSSDINLKNNFKLNDHPSKYSSYNYVRGINKRRENAELFLGAVNSFLDRHQCNPKLHGFQLDQEAKNQLAVIVDGYGLCFDEHDGDLVERLRIFREKLSGEMHNAEENEIYGDETSNIVKSVDKKQNIIRRGIIENENSEEENPNYLSLEYFYF</sequence>
<evidence type="ECO:0000313" key="1">
    <source>
        <dbReference type="EMBL" id="OQS54278.1"/>
    </source>
</evidence>
<comment type="caution">
    <text evidence="1">The sequence shown here is derived from an EMBL/GenBank/DDBJ whole genome shotgun (WGS) entry which is preliminary data.</text>
</comment>
<dbReference type="AlphaFoldDB" id="A0A1W0E4X6"/>
<proteinExistence type="predicted"/>
<dbReference type="VEuPathDB" id="MicrosporidiaDB:EHP00_1110"/>
<accession>A0A1W0E4X6</accession>
<protein>
    <submittedName>
        <fullName evidence="1">Uncharacterized protein</fullName>
    </submittedName>
</protein>
<reference evidence="1 2" key="1">
    <citation type="journal article" date="2017" name="Environ. Microbiol.">
        <title>Decay of the glycolytic pathway and adaptation to intranuclear parasitism within Enterocytozoonidae microsporidia.</title>
        <authorList>
            <person name="Wiredu Boakye D."/>
            <person name="Jaroenlak P."/>
            <person name="Prachumwat A."/>
            <person name="Williams T.A."/>
            <person name="Bateman K.S."/>
            <person name="Itsathitphaisarn O."/>
            <person name="Sritunyalucksana K."/>
            <person name="Paszkiewicz K.H."/>
            <person name="Moore K.A."/>
            <person name="Stentiford G.D."/>
            <person name="Williams B.A."/>
        </authorList>
    </citation>
    <scope>NUCLEOTIDE SEQUENCE [LARGE SCALE GENOMIC DNA]</scope>
    <source>
        <strain evidence="1 2">TH1</strain>
    </source>
</reference>
<dbReference type="EMBL" id="MNPJ01000021">
    <property type="protein sequence ID" value="OQS54278.1"/>
    <property type="molecule type" value="Genomic_DNA"/>
</dbReference>